<gene>
    <name evidence="5" type="ORF">NCGR_LOCUS43937</name>
</gene>
<dbReference type="EC" id="2.4.1.82" evidence="2"/>
<comment type="similarity">
    <text evidence="1">Belongs to the glycosyl hydrolases 36 family.</text>
</comment>
<evidence type="ECO:0000256" key="3">
    <source>
        <dbReference type="ARBA" id="ARBA00023277"/>
    </source>
</evidence>
<protein>
    <recommendedName>
        <fullName evidence="2">galactinol--sucrose galactosyltransferase</fullName>
        <ecNumber evidence="2">2.4.1.82</ecNumber>
    </recommendedName>
</protein>
<evidence type="ECO:0000256" key="1">
    <source>
        <dbReference type="ARBA" id="ARBA00007240"/>
    </source>
</evidence>
<organism evidence="5 6">
    <name type="scientific">Miscanthus lutarioriparius</name>
    <dbReference type="NCBI Taxonomy" id="422564"/>
    <lineage>
        <taxon>Eukaryota</taxon>
        <taxon>Viridiplantae</taxon>
        <taxon>Streptophyta</taxon>
        <taxon>Embryophyta</taxon>
        <taxon>Tracheophyta</taxon>
        <taxon>Spermatophyta</taxon>
        <taxon>Magnoliopsida</taxon>
        <taxon>Liliopsida</taxon>
        <taxon>Poales</taxon>
        <taxon>Poaceae</taxon>
        <taxon>PACMAD clade</taxon>
        <taxon>Panicoideae</taxon>
        <taxon>Andropogonodae</taxon>
        <taxon>Andropogoneae</taxon>
        <taxon>Saccharinae</taxon>
        <taxon>Miscanthus</taxon>
    </lineage>
</organism>
<dbReference type="Pfam" id="PF05691">
    <property type="entry name" value="Raffinose_syn"/>
    <property type="match status" value="1"/>
</dbReference>
<dbReference type="InterPro" id="IPR008811">
    <property type="entry name" value="Glycosyl_hydrolases_36"/>
</dbReference>
<dbReference type="Proteomes" id="UP000604825">
    <property type="component" value="Unassembled WGS sequence"/>
</dbReference>
<evidence type="ECO:0000256" key="4">
    <source>
        <dbReference type="ARBA" id="ARBA00049426"/>
    </source>
</evidence>
<comment type="catalytic activity">
    <reaction evidence="4">
        <text>alpha-D-galactosyl-(1-&gt;3)-1D-myo-inositol + sucrose = raffinose + myo-inositol</text>
        <dbReference type="Rhea" id="RHEA:20161"/>
        <dbReference type="ChEBI" id="CHEBI:16634"/>
        <dbReference type="ChEBI" id="CHEBI:17268"/>
        <dbReference type="ChEBI" id="CHEBI:17505"/>
        <dbReference type="ChEBI" id="CHEBI:17992"/>
        <dbReference type="EC" id="2.4.1.82"/>
    </reaction>
</comment>
<dbReference type="OrthoDB" id="4664297at2759"/>
<accession>A0A811QPY4</accession>
<evidence type="ECO:0000313" key="6">
    <source>
        <dbReference type="Proteomes" id="UP000604825"/>
    </source>
</evidence>
<dbReference type="InterPro" id="IPR013785">
    <property type="entry name" value="Aldolase_TIM"/>
</dbReference>
<dbReference type="AlphaFoldDB" id="A0A811QPY4"/>
<dbReference type="PANTHER" id="PTHR31268">
    <property type="match status" value="1"/>
</dbReference>
<keyword evidence="6" id="KW-1185">Reference proteome</keyword>
<dbReference type="GO" id="GO:0047274">
    <property type="term" value="F:galactinol-sucrose galactosyltransferase activity"/>
    <property type="evidence" value="ECO:0007669"/>
    <property type="project" value="UniProtKB-EC"/>
</dbReference>
<sequence>MPGACQDLSTITPTPRQQSMAQLERTSLLVGGRELLVRAPPNVTLRPAGAGVADDEAAAASGAAFLGARAAAASSRHVFSVGNLASGWRWLSLFRFKIWWMMPATGAGAAAVPAETQMLLLESTSEVGSAAATEHVSLYALMLPVLDGGFRASLQGSPEDELQFCFESGDPDVQTMEAVDAVFINSGDNPFKLLKESIKMVSKIKGTFSHIEDKEIPSNLDWFGWCTWDAFYKAVNPSGIEEGLQSLREGGVPPRFLIIDDGWQETVDEFKEADEAIREQAVFAHRLTDLKENHKFRGETCKNLGDLIKKIKEKHGVKCVYMWHALFGYWGGILATSDAMKKYNPKLVYPVQSPGNVANLRDIAMDSLEKFGVGIIDPDKIYEFYNDQHSYLSSVGVDGVKVDVQNVLETLGCGFGGRVAVTRKYQQALEESIAQNFKTNNLICCMSHNSDSIFSALKSAVARASEDFMPREPTLQTLHIASVAFNSLLLGEIFIPDWDMFHSKHESAEFHGAARALSGGGVYVSDKPGVHDFSVLKKLVLPDGSILRARYAGRPTRDCLFTDPVMDGKSLMKIWNLNNFTGVIGVFNFQGAGQWVWPVKETAYVPININITGQLSPSDVESLEEIAGDNWNGEAAVYAFGSCSLSRLQKHQSLEVSLSTMTCEIYNISPIKIFGEVVRFAPLGLIDMFNSGGALDNVSSVADSSATTVHIKCRGPGRFGAYSATRPELCRVDENEVEFTHAKDGLLTFYLLPSSSQDNLRHVEIVYRAS</sequence>
<dbReference type="EMBL" id="CAJGYO010000011">
    <property type="protein sequence ID" value="CAD6260503.1"/>
    <property type="molecule type" value="Genomic_DNA"/>
</dbReference>
<evidence type="ECO:0000256" key="2">
    <source>
        <dbReference type="ARBA" id="ARBA00012708"/>
    </source>
</evidence>
<comment type="caution">
    <text evidence="5">The sequence shown here is derived from an EMBL/GenBank/DDBJ whole genome shotgun (WGS) entry which is preliminary data.</text>
</comment>
<name>A0A811QPY4_9POAL</name>
<dbReference type="Gene3D" id="3.20.20.70">
    <property type="entry name" value="Aldolase class I"/>
    <property type="match status" value="1"/>
</dbReference>
<evidence type="ECO:0000313" key="5">
    <source>
        <dbReference type="EMBL" id="CAD6260503.1"/>
    </source>
</evidence>
<dbReference type="PANTHER" id="PTHR31268:SF10">
    <property type="entry name" value="GALACTINOL--SUCROSE GALACTOSYLTRANSFERASE"/>
    <property type="match status" value="1"/>
</dbReference>
<proteinExistence type="inferred from homology"/>
<dbReference type="SUPFAM" id="SSF51445">
    <property type="entry name" value="(Trans)glycosidases"/>
    <property type="match status" value="1"/>
</dbReference>
<keyword evidence="3" id="KW-0119">Carbohydrate metabolism</keyword>
<reference evidence="5" key="1">
    <citation type="submission" date="2020-10" db="EMBL/GenBank/DDBJ databases">
        <authorList>
            <person name="Han B."/>
            <person name="Lu T."/>
            <person name="Zhao Q."/>
            <person name="Huang X."/>
            <person name="Zhao Y."/>
        </authorList>
    </citation>
    <scope>NUCLEOTIDE SEQUENCE</scope>
</reference>
<dbReference type="InterPro" id="IPR017853">
    <property type="entry name" value="GH"/>
</dbReference>